<dbReference type="Gene3D" id="3.10.310.30">
    <property type="match status" value="1"/>
</dbReference>
<dbReference type="InterPro" id="IPR012337">
    <property type="entry name" value="RNaseH-like_sf"/>
</dbReference>
<name>A0A388KHR6_CHABU</name>
<feature type="region of interest" description="Disordered" evidence="1">
    <location>
        <begin position="7"/>
        <end position="26"/>
    </location>
</feature>
<dbReference type="STRING" id="69332.A0A388KHR6"/>
<dbReference type="Pfam" id="PF24626">
    <property type="entry name" value="SH3_Tf2-1"/>
    <property type="match status" value="1"/>
</dbReference>
<keyword evidence="4" id="KW-1185">Reference proteome</keyword>
<dbReference type="OrthoDB" id="443832at2759"/>
<dbReference type="PROSITE" id="PS50994">
    <property type="entry name" value="INTEGRASE"/>
    <property type="match status" value="1"/>
</dbReference>
<gene>
    <name evidence="3" type="ORF">CBR_g4381</name>
</gene>
<dbReference type="Proteomes" id="UP000265515">
    <property type="component" value="Unassembled WGS sequence"/>
</dbReference>
<dbReference type="GO" id="GO:0015074">
    <property type="term" value="P:DNA integration"/>
    <property type="evidence" value="ECO:0007669"/>
    <property type="project" value="InterPro"/>
</dbReference>
<dbReference type="PANTHER" id="PTHR46922:SF4">
    <property type="entry name" value="DHHA1 DOMAIN PROTEIN"/>
    <property type="match status" value="1"/>
</dbReference>
<dbReference type="InterPro" id="IPR056924">
    <property type="entry name" value="SH3_Tf2-1"/>
</dbReference>
<feature type="compositionally biased region" description="Basic and acidic residues" evidence="1">
    <location>
        <begin position="225"/>
        <end position="239"/>
    </location>
</feature>
<dbReference type="EMBL" id="BFEA01000116">
    <property type="protein sequence ID" value="GBG69547.1"/>
    <property type="molecule type" value="Genomic_DNA"/>
</dbReference>
<feature type="domain" description="Integrase catalytic" evidence="2">
    <location>
        <begin position="1"/>
        <end position="80"/>
    </location>
</feature>
<organism evidence="3 4">
    <name type="scientific">Chara braunii</name>
    <name type="common">Braun's stonewort</name>
    <dbReference type="NCBI Taxonomy" id="69332"/>
    <lineage>
        <taxon>Eukaryota</taxon>
        <taxon>Viridiplantae</taxon>
        <taxon>Streptophyta</taxon>
        <taxon>Charophyceae</taxon>
        <taxon>Charales</taxon>
        <taxon>Characeae</taxon>
        <taxon>Chara</taxon>
    </lineage>
</organism>
<comment type="caution">
    <text evidence="3">The sequence shown here is derived from an EMBL/GenBank/DDBJ whole genome shotgun (WGS) entry which is preliminary data.</text>
</comment>
<dbReference type="GO" id="GO:0003676">
    <property type="term" value="F:nucleic acid binding"/>
    <property type="evidence" value="ECO:0007669"/>
    <property type="project" value="InterPro"/>
</dbReference>
<dbReference type="PANTHER" id="PTHR46922">
    <property type="entry name" value="DHHA1 DOMAIN PROTEIN"/>
    <property type="match status" value="1"/>
</dbReference>
<dbReference type="InterPro" id="IPR038763">
    <property type="entry name" value="DHH_sf"/>
</dbReference>
<sequence length="675" mass="74897">MWKKAVEQMGSQLHMTSGNRPEANGQTEQMNRVVQHLLRHYIKPNQDDWDEKFPLIASLYNNAVHNTTNVSPNQLHLGWKLRSVLNFLLPENRTAAAPGTIEFGVQYEKLLQRTVEHIKKSQEAMIAYENKHRRQSTFQVGERVWVKASELGHEFGISRKLMPRYFGPCEVLDIVGNDLDGPSYVIRIPGHLRTYLAFHASKLAPFVETAKFPSQRSMLPPTMDGHVDVDDILDHRDTPVPKSPGRGRPPKPAREYKQGSSVDMVDRDGGDDGGGLLLNLEKLETKDGGDLTALVLYHYPCSDGVSGALAAHLYHKAIGAKTIFFPHPVYLPPMWSDLLPLLDDADIIYLIDFSGPRGFALALAQKAAPKAVVILDHHKSAAEELLRPGRDPISDNLFPLIDMNRSGATMAYDYFLKKLLNRTHCGVDRNEDTEGTGKGEGYGSQAQSSDCGMSELLGSKSGVGMKDRSAMQQMVDMKPFFAYIEDADLWRWKLPASKAFSAGLRDLDLEYDARSNPKIFDQLLSLDFTELTKSGQSVLAEREVILGVLVNDAFEIEIRTDNEGGGDSEEEGRVGGGVRVLGRLLASRADGNAHLRSELGNRLAMKAKDRGLRAMGAVVYAEPQMKDESKFKVSLRSSTADEDTTEISQEFGGGGHVKASSFIVDRALFDSWRVF</sequence>
<protein>
    <recommendedName>
        <fullName evidence="2">Integrase catalytic domain-containing protein</fullName>
    </recommendedName>
</protein>
<feature type="region of interest" description="Disordered" evidence="1">
    <location>
        <begin position="427"/>
        <end position="451"/>
    </location>
</feature>
<proteinExistence type="predicted"/>
<feature type="compositionally biased region" description="Polar residues" evidence="1">
    <location>
        <begin position="9"/>
        <end position="26"/>
    </location>
</feature>
<feature type="region of interest" description="Disordered" evidence="1">
    <location>
        <begin position="217"/>
        <end position="269"/>
    </location>
</feature>
<accession>A0A388KHR6</accession>
<dbReference type="SUPFAM" id="SSF53098">
    <property type="entry name" value="Ribonuclease H-like"/>
    <property type="match status" value="1"/>
</dbReference>
<dbReference type="Gramene" id="GBG69547">
    <property type="protein sequence ID" value="GBG69547"/>
    <property type="gene ID" value="CBR_g4381"/>
</dbReference>
<feature type="compositionally biased region" description="Basic and acidic residues" evidence="1">
    <location>
        <begin position="427"/>
        <end position="437"/>
    </location>
</feature>
<dbReference type="InterPro" id="IPR036397">
    <property type="entry name" value="RNaseH_sf"/>
</dbReference>
<evidence type="ECO:0000256" key="1">
    <source>
        <dbReference type="SAM" id="MobiDB-lite"/>
    </source>
</evidence>
<dbReference type="Gene3D" id="3.30.420.10">
    <property type="entry name" value="Ribonuclease H-like superfamily/Ribonuclease H"/>
    <property type="match status" value="1"/>
</dbReference>
<evidence type="ECO:0000313" key="3">
    <source>
        <dbReference type="EMBL" id="GBG69547.1"/>
    </source>
</evidence>
<dbReference type="InterPro" id="IPR001584">
    <property type="entry name" value="Integrase_cat-core"/>
</dbReference>
<evidence type="ECO:0000259" key="2">
    <source>
        <dbReference type="PROSITE" id="PS50994"/>
    </source>
</evidence>
<dbReference type="SUPFAM" id="SSF64182">
    <property type="entry name" value="DHH phosphoesterases"/>
    <property type="match status" value="1"/>
</dbReference>
<dbReference type="AlphaFoldDB" id="A0A388KHR6"/>
<evidence type="ECO:0000313" key="4">
    <source>
        <dbReference type="Proteomes" id="UP000265515"/>
    </source>
</evidence>
<reference evidence="3 4" key="1">
    <citation type="journal article" date="2018" name="Cell">
        <title>The Chara Genome: Secondary Complexity and Implications for Plant Terrestrialization.</title>
        <authorList>
            <person name="Nishiyama T."/>
            <person name="Sakayama H."/>
            <person name="Vries J.D."/>
            <person name="Buschmann H."/>
            <person name="Saint-Marcoux D."/>
            <person name="Ullrich K.K."/>
            <person name="Haas F.B."/>
            <person name="Vanderstraeten L."/>
            <person name="Becker D."/>
            <person name="Lang D."/>
            <person name="Vosolsobe S."/>
            <person name="Rombauts S."/>
            <person name="Wilhelmsson P.K.I."/>
            <person name="Janitza P."/>
            <person name="Kern R."/>
            <person name="Heyl A."/>
            <person name="Rumpler F."/>
            <person name="Villalobos L.I.A.C."/>
            <person name="Clay J.M."/>
            <person name="Skokan R."/>
            <person name="Toyoda A."/>
            <person name="Suzuki Y."/>
            <person name="Kagoshima H."/>
            <person name="Schijlen E."/>
            <person name="Tajeshwar N."/>
            <person name="Catarino B."/>
            <person name="Hetherington A.J."/>
            <person name="Saltykova A."/>
            <person name="Bonnot C."/>
            <person name="Breuninger H."/>
            <person name="Symeonidi A."/>
            <person name="Radhakrishnan G.V."/>
            <person name="Van Nieuwerburgh F."/>
            <person name="Deforce D."/>
            <person name="Chang C."/>
            <person name="Karol K.G."/>
            <person name="Hedrich R."/>
            <person name="Ulvskov P."/>
            <person name="Glockner G."/>
            <person name="Delwiche C.F."/>
            <person name="Petrasek J."/>
            <person name="Van de Peer Y."/>
            <person name="Friml J."/>
            <person name="Beilby M."/>
            <person name="Dolan L."/>
            <person name="Kohara Y."/>
            <person name="Sugano S."/>
            <person name="Fujiyama A."/>
            <person name="Delaux P.-M."/>
            <person name="Quint M."/>
            <person name="TheiBen G."/>
            <person name="Hagemann M."/>
            <person name="Harholt J."/>
            <person name="Dunand C."/>
            <person name="Zachgo S."/>
            <person name="Langdale J."/>
            <person name="Maumus F."/>
            <person name="Straeten D.V.D."/>
            <person name="Gould S.B."/>
            <person name="Rensing S.A."/>
        </authorList>
    </citation>
    <scope>NUCLEOTIDE SEQUENCE [LARGE SCALE GENOMIC DNA]</scope>
    <source>
        <strain evidence="3 4">S276</strain>
    </source>
</reference>